<dbReference type="AlphaFoldDB" id="A0A822MYN5"/>
<proteinExistence type="predicted"/>
<name>A0A822MYN5_9VIBR</name>
<evidence type="ECO:0000313" key="4">
    <source>
        <dbReference type="Proteomes" id="UP000049495"/>
    </source>
</evidence>
<sequence length="45" mass="5146">MVELLSIILSDSIHTDYFNTIDSNLAKYVRLLTIYLLDLINLCAT</sequence>
<dbReference type="EMBL" id="CCJV01000082">
    <property type="protein sequence ID" value="CDT27117.1"/>
    <property type="molecule type" value="Genomic_DNA"/>
</dbReference>
<dbReference type="Proteomes" id="UP000049495">
    <property type="component" value="Unassembled WGS sequence"/>
</dbReference>
<reference evidence="4" key="1">
    <citation type="submission" date="2014-06" db="EMBL/GenBank/DDBJ databases">
        <authorList>
            <person name="Le Roux Frederique"/>
        </authorList>
    </citation>
    <scope>NUCLEOTIDE SEQUENCE [LARGE SCALE GENOMIC DNA]</scope>
    <source>
        <strain evidence="4">J5-5</strain>
    </source>
</reference>
<evidence type="ECO:0000313" key="2">
    <source>
        <dbReference type="EMBL" id="CDT36918.1"/>
    </source>
</evidence>
<dbReference type="EMBL" id="CCJX01000103">
    <property type="protein sequence ID" value="CDT36918.1"/>
    <property type="molecule type" value="Genomic_DNA"/>
</dbReference>
<protein>
    <submittedName>
        <fullName evidence="1">Uncharacterized protein</fullName>
    </submittedName>
</protein>
<dbReference type="Proteomes" id="UP000049077">
    <property type="component" value="Unassembled WGS sequence"/>
</dbReference>
<reference evidence="1 3" key="2">
    <citation type="submission" date="2014-06" db="EMBL/GenBank/DDBJ databases">
        <authorList>
            <person name="Le Roux F."/>
        </authorList>
    </citation>
    <scope>NUCLEOTIDE SEQUENCE</scope>
    <source>
        <strain evidence="2 3">J5-4</strain>
        <strain evidence="1">J5-5</strain>
    </source>
</reference>
<evidence type="ECO:0000313" key="1">
    <source>
        <dbReference type="EMBL" id="CDT27117.1"/>
    </source>
</evidence>
<gene>
    <name evidence="2" type="ORF">VCR4J5_200470</name>
    <name evidence="1" type="ORF">VCR5J5_230054</name>
</gene>
<comment type="caution">
    <text evidence="1">The sequence shown here is derived from an EMBL/GenBank/DDBJ whole genome shotgun (WGS) entry which is preliminary data.</text>
</comment>
<accession>A0A822MYN5</accession>
<keyword evidence="3" id="KW-1185">Reference proteome</keyword>
<organism evidence="1 4">
    <name type="scientific">Vibrio crassostreae</name>
    <dbReference type="NCBI Taxonomy" id="246167"/>
    <lineage>
        <taxon>Bacteria</taxon>
        <taxon>Pseudomonadati</taxon>
        <taxon>Pseudomonadota</taxon>
        <taxon>Gammaproteobacteria</taxon>
        <taxon>Vibrionales</taxon>
        <taxon>Vibrionaceae</taxon>
        <taxon>Vibrio</taxon>
    </lineage>
</organism>
<evidence type="ECO:0000313" key="3">
    <source>
        <dbReference type="Proteomes" id="UP000049077"/>
    </source>
</evidence>